<feature type="transmembrane region" description="Helical" evidence="1">
    <location>
        <begin position="109"/>
        <end position="127"/>
    </location>
</feature>
<reference evidence="4 5" key="1">
    <citation type="submission" date="2017-12" db="EMBL/GenBank/DDBJ databases">
        <title>Detection of the carbapenemase gene blaVIM-5 in members of the Pseudomonas putida group isolated from polluted Nigerian wetlands.</title>
        <authorList>
            <person name="Adelowo O."/>
            <person name="Vollmers J."/>
            <person name="Maeusezahl I."/>
            <person name="Kaster A.-K."/>
            <person name="Mueller J.A."/>
        </authorList>
    </citation>
    <scope>NUCLEOTIDE SEQUENCE [LARGE SCALE GENOMIC DNA]</scope>
    <source>
        <strain evidence="3 4">MR119</strain>
        <strain evidence="2 5">MR144</strain>
    </source>
</reference>
<dbReference type="EMBL" id="PJCP01000030">
    <property type="protein sequence ID" value="PLV21489.1"/>
    <property type="molecule type" value="Genomic_DNA"/>
</dbReference>
<dbReference type="RefSeq" id="WP_102082692.1">
    <property type="nucleotide sequence ID" value="NZ_PJCP01000030.1"/>
</dbReference>
<organism evidence="2 5">
    <name type="scientific">Pseudomonas guariconensis</name>
    <dbReference type="NCBI Taxonomy" id="1288410"/>
    <lineage>
        <taxon>Bacteria</taxon>
        <taxon>Pseudomonadati</taxon>
        <taxon>Pseudomonadota</taxon>
        <taxon>Gammaproteobacteria</taxon>
        <taxon>Pseudomonadales</taxon>
        <taxon>Pseudomonadaceae</taxon>
        <taxon>Pseudomonas</taxon>
    </lineage>
</organism>
<dbReference type="EMBL" id="PJCQ01000033">
    <property type="protein sequence ID" value="PLV13079.1"/>
    <property type="molecule type" value="Genomic_DNA"/>
</dbReference>
<keyword evidence="4" id="KW-1185">Reference proteome</keyword>
<comment type="caution">
    <text evidence="2">The sequence shown here is derived from an EMBL/GenBank/DDBJ whole genome shotgun (WGS) entry which is preliminary data.</text>
</comment>
<dbReference type="Proteomes" id="UP000234839">
    <property type="component" value="Unassembled WGS sequence"/>
</dbReference>
<proteinExistence type="predicted"/>
<accession>A0AAX0VPT5</accession>
<protein>
    <recommendedName>
        <fullName evidence="6">DUF1640 domain-containing protein</fullName>
    </recommendedName>
</protein>
<keyword evidence="1" id="KW-0812">Transmembrane</keyword>
<evidence type="ECO:0000313" key="3">
    <source>
        <dbReference type="EMBL" id="PLV21489.1"/>
    </source>
</evidence>
<evidence type="ECO:0000256" key="1">
    <source>
        <dbReference type="SAM" id="Phobius"/>
    </source>
</evidence>
<sequence>MLKYTEFDRQKVRDLLDEHASAVAADIRLIGHSGDALARNNMEIERLREIMSDTEREVFDRLLEQETAADLQKARETLIITRHEQRKVESEIAENNEREIREADNSVSIARYVIGGGLVILILILLFR</sequence>
<name>A0AAX0VPT5_9PSED</name>
<dbReference type="AlphaFoldDB" id="A0AAX0VPT5"/>
<dbReference type="Proteomes" id="UP000234878">
    <property type="component" value="Unassembled WGS sequence"/>
</dbReference>
<evidence type="ECO:0008006" key="6">
    <source>
        <dbReference type="Google" id="ProtNLM"/>
    </source>
</evidence>
<keyword evidence="1" id="KW-0472">Membrane</keyword>
<keyword evidence="1" id="KW-1133">Transmembrane helix</keyword>
<evidence type="ECO:0000313" key="2">
    <source>
        <dbReference type="EMBL" id="PLV13079.1"/>
    </source>
</evidence>
<evidence type="ECO:0000313" key="4">
    <source>
        <dbReference type="Proteomes" id="UP000234839"/>
    </source>
</evidence>
<evidence type="ECO:0000313" key="5">
    <source>
        <dbReference type="Proteomes" id="UP000234878"/>
    </source>
</evidence>
<gene>
    <name evidence="2" type="ORF">CXG49_24775</name>
    <name evidence="3" type="ORF">CXG53_24645</name>
</gene>